<evidence type="ECO:0000256" key="4">
    <source>
        <dbReference type="ARBA" id="ARBA00023136"/>
    </source>
</evidence>
<dbReference type="EMBL" id="FOFG01000013">
    <property type="protein sequence ID" value="SER21718.1"/>
    <property type="molecule type" value="Genomic_DNA"/>
</dbReference>
<dbReference type="PANTHER" id="PTHR36917:SF1">
    <property type="entry name" value="INNER MEMBRANE-SPANNING PROTEIN YCIB"/>
    <property type="match status" value="1"/>
</dbReference>
<dbReference type="NCBIfam" id="NF001323">
    <property type="entry name" value="PRK00259.1-1"/>
    <property type="match status" value="1"/>
</dbReference>
<keyword evidence="4 5" id="KW-0472">Membrane</keyword>
<comment type="subcellular location">
    <subcellularLocation>
        <location evidence="5">Cell inner membrane</location>
        <topology evidence="5">Multi-pass membrane protein</topology>
    </subcellularLocation>
</comment>
<dbReference type="Pfam" id="PF04279">
    <property type="entry name" value="IspA"/>
    <property type="match status" value="1"/>
</dbReference>
<dbReference type="Proteomes" id="UP000199647">
    <property type="component" value="Unassembled WGS sequence"/>
</dbReference>
<dbReference type="GO" id="GO:0005886">
    <property type="term" value="C:plasma membrane"/>
    <property type="evidence" value="ECO:0007669"/>
    <property type="project" value="UniProtKB-SubCell"/>
</dbReference>
<protein>
    <recommendedName>
        <fullName evidence="5">Inner membrane-spanning protein YciB</fullName>
    </recommendedName>
</protein>
<evidence type="ECO:0000313" key="7">
    <source>
        <dbReference type="Proteomes" id="UP000199647"/>
    </source>
</evidence>
<evidence type="ECO:0000313" key="6">
    <source>
        <dbReference type="EMBL" id="SER21718.1"/>
    </source>
</evidence>
<keyword evidence="3 5" id="KW-1133">Transmembrane helix</keyword>
<gene>
    <name evidence="5" type="primary">yciB</name>
    <name evidence="6" type="ORF">SAMN05216548_11373</name>
</gene>
<keyword evidence="2 5" id="KW-0812">Transmembrane</keyword>
<dbReference type="InterPro" id="IPR006008">
    <property type="entry name" value="YciB"/>
</dbReference>
<comment type="function">
    <text evidence="5">Plays a role in cell envelope biogenesis, maintenance of cell envelope integrity and membrane homeostasis.</text>
</comment>
<dbReference type="AlphaFoldDB" id="A0A1H9MDG0"/>
<dbReference type="STRING" id="1855383.SAMN05216548_11373"/>
<feature type="transmembrane region" description="Helical" evidence="5">
    <location>
        <begin position="67"/>
        <end position="86"/>
    </location>
</feature>
<evidence type="ECO:0000256" key="5">
    <source>
        <dbReference type="HAMAP-Rule" id="MF_00189"/>
    </source>
</evidence>
<feature type="transmembrane region" description="Helical" evidence="5">
    <location>
        <begin position="38"/>
        <end position="60"/>
    </location>
</feature>
<dbReference type="NCBIfam" id="TIGR00997">
    <property type="entry name" value="ispZ"/>
    <property type="match status" value="1"/>
</dbReference>
<feature type="transmembrane region" description="Helical" evidence="5">
    <location>
        <begin position="164"/>
        <end position="186"/>
    </location>
</feature>
<comment type="similarity">
    <text evidence="5">Belongs to the YciB family.</text>
</comment>
<dbReference type="RefSeq" id="WP_092498269.1">
    <property type="nucleotide sequence ID" value="NZ_FOFG01000013.1"/>
</dbReference>
<evidence type="ECO:0000256" key="2">
    <source>
        <dbReference type="ARBA" id="ARBA00022692"/>
    </source>
</evidence>
<evidence type="ECO:0000256" key="3">
    <source>
        <dbReference type="ARBA" id="ARBA00022989"/>
    </source>
</evidence>
<proteinExistence type="inferred from homology"/>
<keyword evidence="5" id="KW-0997">Cell inner membrane</keyword>
<keyword evidence="7" id="KW-1185">Reference proteome</keyword>
<name>A0A1H9MDG0_9HYPH</name>
<feature type="transmembrane region" description="Helical" evidence="5">
    <location>
        <begin position="138"/>
        <end position="158"/>
    </location>
</feature>
<feature type="transmembrane region" description="Helical" evidence="5">
    <location>
        <begin position="98"/>
        <end position="118"/>
    </location>
</feature>
<organism evidence="6 7">
    <name type="scientific">Faunimonas pinastri</name>
    <dbReference type="NCBI Taxonomy" id="1855383"/>
    <lineage>
        <taxon>Bacteria</taxon>
        <taxon>Pseudomonadati</taxon>
        <taxon>Pseudomonadota</taxon>
        <taxon>Alphaproteobacteria</taxon>
        <taxon>Hyphomicrobiales</taxon>
        <taxon>Afifellaceae</taxon>
        <taxon>Faunimonas</taxon>
    </lineage>
</organism>
<evidence type="ECO:0000256" key="1">
    <source>
        <dbReference type="ARBA" id="ARBA00022475"/>
    </source>
</evidence>
<dbReference type="OrthoDB" id="9788219at2"/>
<accession>A0A1H9MDG0</accession>
<dbReference type="HAMAP" id="MF_00189">
    <property type="entry name" value="YciB"/>
    <property type="match status" value="1"/>
</dbReference>
<dbReference type="PANTHER" id="PTHR36917">
    <property type="entry name" value="INTRACELLULAR SEPTATION PROTEIN A-RELATED"/>
    <property type="match status" value="1"/>
</dbReference>
<sequence length="198" mass="22391">MSIFEPAPDHEGRTQHPYLKLALELGPLLVFFITNSRFGIFTGTAVFMVATILALAASWFLMRRLAVMPVVTAVVVVIFGSLTLMFHDDVFIKMKPTIVNTLFGATLLIGLAFGKSLLGYVFDSVFKLDERGWKQLSLRFGLFFLFLAVLNEVIWRSFSTEFWISFKVFGTMPLTFVFMLLQLPLVQRHGIEEPGKQA</sequence>
<keyword evidence="1 5" id="KW-1003">Cell membrane</keyword>
<reference evidence="6 7" key="1">
    <citation type="submission" date="2016-10" db="EMBL/GenBank/DDBJ databases">
        <authorList>
            <person name="de Groot N.N."/>
        </authorList>
    </citation>
    <scope>NUCLEOTIDE SEQUENCE [LARGE SCALE GENOMIC DNA]</scope>
    <source>
        <strain evidence="6 7">A52C2</strain>
    </source>
</reference>